<dbReference type="Proteomes" id="UP000887116">
    <property type="component" value="Unassembled WGS sequence"/>
</dbReference>
<accession>A0A8X6G1R9</accession>
<gene>
    <name evidence="1" type="ORF">TNCT_227901</name>
</gene>
<organism evidence="1 2">
    <name type="scientific">Trichonephila clavata</name>
    <name type="common">Joro spider</name>
    <name type="synonym">Nephila clavata</name>
    <dbReference type="NCBI Taxonomy" id="2740835"/>
    <lineage>
        <taxon>Eukaryota</taxon>
        <taxon>Metazoa</taxon>
        <taxon>Ecdysozoa</taxon>
        <taxon>Arthropoda</taxon>
        <taxon>Chelicerata</taxon>
        <taxon>Arachnida</taxon>
        <taxon>Araneae</taxon>
        <taxon>Araneomorphae</taxon>
        <taxon>Entelegynae</taxon>
        <taxon>Araneoidea</taxon>
        <taxon>Nephilidae</taxon>
        <taxon>Trichonephila</taxon>
    </lineage>
</organism>
<comment type="caution">
    <text evidence="1">The sequence shown here is derived from an EMBL/GenBank/DDBJ whole genome shotgun (WGS) entry which is preliminary data.</text>
</comment>
<evidence type="ECO:0000313" key="2">
    <source>
        <dbReference type="Proteomes" id="UP000887116"/>
    </source>
</evidence>
<sequence>MIGPMTIWNLLQITKLQKKFRILIYLWLQYRISSFVPLEMKFHVSGVYSNSDSDLDNESINEECPTTFHQASKSPAEACRRHCLCRWFVPACTAALQIWQKKDLITLYVSERYG</sequence>
<proteinExistence type="predicted"/>
<keyword evidence="2" id="KW-1185">Reference proteome</keyword>
<dbReference type="AlphaFoldDB" id="A0A8X6G1R9"/>
<dbReference type="EMBL" id="BMAO01011245">
    <property type="protein sequence ID" value="GFQ72193.1"/>
    <property type="molecule type" value="Genomic_DNA"/>
</dbReference>
<protein>
    <submittedName>
        <fullName evidence="1">Uncharacterized protein</fullName>
    </submittedName>
</protein>
<evidence type="ECO:0000313" key="1">
    <source>
        <dbReference type="EMBL" id="GFQ72193.1"/>
    </source>
</evidence>
<name>A0A8X6G1R9_TRICU</name>
<reference evidence="1" key="1">
    <citation type="submission" date="2020-07" db="EMBL/GenBank/DDBJ databases">
        <title>Multicomponent nature underlies the extraordinary mechanical properties of spider dragline silk.</title>
        <authorList>
            <person name="Kono N."/>
            <person name="Nakamura H."/>
            <person name="Mori M."/>
            <person name="Yoshida Y."/>
            <person name="Ohtoshi R."/>
            <person name="Malay A.D."/>
            <person name="Moran D.A.P."/>
            <person name="Tomita M."/>
            <person name="Numata K."/>
            <person name="Arakawa K."/>
        </authorList>
    </citation>
    <scope>NUCLEOTIDE SEQUENCE</scope>
</reference>